<dbReference type="OrthoDB" id="6337383at2759"/>
<keyword evidence="1" id="KW-0732">Signal</keyword>
<dbReference type="SUPFAM" id="SSF57302">
    <property type="entry name" value="Snake toxin-like"/>
    <property type="match status" value="1"/>
</dbReference>
<dbReference type="InterPro" id="IPR045860">
    <property type="entry name" value="Snake_toxin-like_sf"/>
</dbReference>
<gene>
    <name evidence="3" type="ORF">MMEN_LOCUS10554</name>
</gene>
<feature type="chain" id="PRO_5035729290" evidence="1">
    <location>
        <begin position="20"/>
        <end position="126"/>
    </location>
</feature>
<feature type="signal peptide" evidence="1">
    <location>
        <begin position="1"/>
        <end position="19"/>
    </location>
</feature>
<dbReference type="Pfam" id="PF00087">
    <property type="entry name" value="Toxin_TOLIP"/>
    <property type="match status" value="1"/>
</dbReference>
<reference evidence="3" key="1">
    <citation type="submission" date="2021-05" db="EMBL/GenBank/DDBJ databases">
        <authorList>
            <person name="Tigano A."/>
        </authorList>
    </citation>
    <scope>NUCLEOTIDE SEQUENCE</scope>
</reference>
<organism evidence="3 4">
    <name type="scientific">Menidia menidia</name>
    <name type="common">Atlantic silverside</name>
    <dbReference type="NCBI Taxonomy" id="238744"/>
    <lineage>
        <taxon>Eukaryota</taxon>
        <taxon>Metazoa</taxon>
        <taxon>Chordata</taxon>
        <taxon>Craniata</taxon>
        <taxon>Vertebrata</taxon>
        <taxon>Euteleostomi</taxon>
        <taxon>Actinopterygii</taxon>
        <taxon>Neopterygii</taxon>
        <taxon>Teleostei</taxon>
        <taxon>Neoteleostei</taxon>
        <taxon>Acanthomorphata</taxon>
        <taxon>Ovalentaria</taxon>
        <taxon>Atherinomorphae</taxon>
        <taxon>Atheriniformes</taxon>
        <taxon>Atherinopsidae</taxon>
        <taxon>Menidiinae</taxon>
        <taxon>Menidia</taxon>
    </lineage>
</organism>
<keyword evidence="4" id="KW-1185">Reference proteome</keyword>
<sequence>MKTFLALLVFVSLTCHSHGLKCHTCVASSEEDCNRQGSTSCPQYADACSTITGPNTVMKSCTYKAFCDKAQGSSSGAKMECCFGDDCNGPHRGHHHGDNRNGAGVLASSPVLLISALLLRVACTQL</sequence>
<dbReference type="InterPro" id="IPR035076">
    <property type="entry name" value="Toxin/TOLIP"/>
</dbReference>
<evidence type="ECO:0000313" key="4">
    <source>
        <dbReference type="Proteomes" id="UP000677803"/>
    </source>
</evidence>
<proteinExistence type="predicted"/>
<protein>
    <submittedName>
        <fullName evidence="3">(Atlantic silverside) hypothetical protein</fullName>
    </submittedName>
</protein>
<dbReference type="CDD" id="cd23553">
    <property type="entry name" value="TFP_LU_ECD_Ly6PGE"/>
    <property type="match status" value="1"/>
</dbReference>
<evidence type="ECO:0000313" key="3">
    <source>
        <dbReference type="EMBL" id="CAG5922790.1"/>
    </source>
</evidence>
<dbReference type="EMBL" id="CAJRST010011112">
    <property type="protein sequence ID" value="CAG5922790.1"/>
    <property type="molecule type" value="Genomic_DNA"/>
</dbReference>
<dbReference type="Proteomes" id="UP000677803">
    <property type="component" value="Unassembled WGS sequence"/>
</dbReference>
<accession>A0A8S4B3H4</accession>
<dbReference type="AlphaFoldDB" id="A0A8S4B3H4"/>
<dbReference type="FunFam" id="2.10.60.10:FF:000037">
    <property type="entry name" value="Si:ch73-28h20.1"/>
    <property type="match status" value="1"/>
</dbReference>
<evidence type="ECO:0000256" key="1">
    <source>
        <dbReference type="SAM" id="SignalP"/>
    </source>
</evidence>
<feature type="domain" description="Snake toxin/toxin-like" evidence="2">
    <location>
        <begin position="20"/>
        <end position="88"/>
    </location>
</feature>
<evidence type="ECO:0000259" key="2">
    <source>
        <dbReference type="Pfam" id="PF00087"/>
    </source>
</evidence>
<name>A0A8S4B3H4_9TELE</name>
<dbReference type="Gene3D" id="2.10.60.10">
    <property type="entry name" value="CD59"/>
    <property type="match status" value="1"/>
</dbReference>
<comment type="caution">
    <text evidence="3">The sequence shown here is derived from an EMBL/GenBank/DDBJ whole genome shotgun (WGS) entry which is preliminary data.</text>
</comment>